<dbReference type="EMBL" id="CAMKVN010001700">
    <property type="protein sequence ID" value="CAI2177571.1"/>
    <property type="molecule type" value="Genomic_DNA"/>
</dbReference>
<dbReference type="Pfam" id="PF12855">
    <property type="entry name" value="Ecl1"/>
    <property type="match status" value="1"/>
</dbReference>
<gene>
    <name evidence="1" type="ORF">FWILDA_LOCUS8153</name>
</gene>
<dbReference type="AlphaFoldDB" id="A0A9W4SQ54"/>
<sequence length="128" mass="14109">MDTDWCIMCDSHCNIPGAIYCSEECKLQDRLSACPSLASTTNSSISSVSTSLQYPTGGNTKFEKSPTVKFVTPKTPSIQFAKVQPPQQPPTLFYHRGPMPRYKHTSSKACASASNVRDRKITKAVYVQ</sequence>
<evidence type="ECO:0000313" key="1">
    <source>
        <dbReference type="EMBL" id="CAI2177571.1"/>
    </source>
</evidence>
<dbReference type="OrthoDB" id="2382924at2759"/>
<proteinExistence type="predicted"/>
<accession>A0A9W4SQ54</accession>
<dbReference type="Proteomes" id="UP001153678">
    <property type="component" value="Unassembled WGS sequence"/>
</dbReference>
<evidence type="ECO:0000313" key="2">
    <source>
        <dbReference type="Proteomes" id="UP001153678"/>
    </source>
</evidence>
<comment type="caution">
    <text evidence="1">The sequence shown here is derived from an EMBL/GenBank/DDBJ whole genome shotgun (WGS) entry which is preliminary data.</text>
</comment>
<protein>
    <submittedName>
        <fullName evidence="1">17615_t:CDS:1</fullName>
    </submittedName>
</protein>
<dbReference type="InterPro" id="IPR024368">
    <property type="entry name" value="Ecl1/2/3"/>
</dbReference>
<reference evidence="1" key="1">
    <citation type="submission" date="2022-08" db="EMBL/GenBank/DDBJ databases">
        <authorList>
            <person name="Kallberg Y."/>
            <person name="Tangrot J."/>
            <person name="Rosling A."/>
        </authorList>
    </citation>
    <scope>NUCLEOTIDE SEQUENCE</scope>
    <source>
        <strain evidence="1">Wild A</strain>
    </source>
</reference>
<keyword evidence="2" id="KW-1185">Reference proteome</keyword>
<organism evidence="1 2">
    <name type="scientific">Funneliformis geosporum</name>
    <dbReference type="NCBI Taxonomy" id="1117311"/>
    <lineage>
        <taxon>Eukaryota</taxon>
        <taxon>Fungi</taxon>
        <taxon>Fungi incertae sedis</taxon>
        <taxon>Mucoromycota</taxon>
        <taxon>Glomeromycotina</taxon>
        <taxon>Glomeromycetes</taxon>
        <taxon>Glomerales</taxon>
        <taxon>Glomeraceae</taxon>
        <taxon>Funneliformis</taxon>
    </lineage>
</organism>
<name>A0A9W4SQ54_9GLOM</name>